<reference evidence="1" key="1">
    <citation type="submission" date="2017-10" db="EMBL/GenBank/DDBJ databases">
        <title>Genome sequence of cellulolytic Lachnospiraceae bacterium XHS1971 isolated from hotspring sediment.</title>
        <authorList>
            <person name="Vasudevan G."/>
            <person name="Joshi A.J."/>
            <person name="Hivarkar S."/>
            <person name="Lanjekar V.B."/>
            <person name="Dhakephalkar P.K."/>
            <person name="Dagar S."/>
        </authorList>
    </citation>
    <scope>NUCLEOTIDE SEQUENCE</scope>
    <source>
        <strain evidence="1">XHS1971</strain>
    </source>
</reference>
<keyword evidence="2" id="KW-1185">Reference proteome</keyword>
<dbReference type="Proteomes" id="UP000224460">
    <property type="component" value="Unassembled WGS sequence"/>
</dbReference>
<proteinExistence type="predicted"/>
<sequence>MKDLLAGSLLVCSVVALCWGLRPRWKMKNKRECGVPLASPIYSDEKGTHLLVAKQLELQGKPDYIFKTWLMRRYIPLEIKSGQLKEDFPHPGDMYQLAAYFLIIEEVYGKRPPYGKLVYANKTFTLRNTRKIRKEVLNIVGQMRQMLQKPRRMEVSPSFVKCKHCICRLTVCEYWEGEESE</sequence>
<accession>A0AC61DIQ4</accession>
<dbReference type="EMBL" id="PEDL01000001">
    <property type="protein sequence ID" value="PHV72386.1"/>
    <property type="molecule type" value="Genomic_DNA"/>
</dbReference>
<evidence type="ECO:0000313" key="2">
    <source>
        <dbReference type="Proteomes" id="UP000224460"/>
    </source>
</evidence>
<protein>
    <submittedName>
        <fullName evidence="1">CRISPR-associated protein Cas4</fullName>
    </submittedName>
</protein>
<name>A0AC61DIQ4_9FIRM</name>
<evidence type="ECO:0000313" key="1">
    <source>
        <dbReference type="EMBL" id="PHV72386.1"/>
    </source>
</evidence>
<gene>
    <name evidence="1" type="ORF">CS063_02600</name>
</gene>
<comment type="caution">
    <text evidence="1">The sequence shown here is derived from an EMBL/GenBank/DDBJ whole genome shotgun (WGS) entry which is preliminary data.</text>
</comment>
<organism evidence="1 2">
    <name type="scientific">Sporanaerobium hydrogeniformans</name>
    <dbReference type="NCBI Taxonomy" id="3072179"/>
    <lineage>
        <taxon>Bacteria</taxon>
        <taxon>Bacillati</taxon>
        <taxon>Bacillota</taxon>
        <taxon>Clostridia</taxon>
        <taxon>Lachnospirales</taxon>
        <taxon>Lachnospiraceae</taxon>
        <taxon>Sporanaerobium</taxon>
    </lineage>
</organism>